<name>A0ABC8QX64_9AQUA</name>
<evidence type="ECO:0000313" key="2">
    <source>
        <dbReference type="Proteomes" id="UP001642360"/>
    </source>
</evidence>
<keyword evidence="2" id="KW-1185">Reference proteome</keyword>
<dbReference type="AlphaFoldDB" id="A0ABC8QX64"/>
<protein>
    <submittedName>
        <fullName evidence="1">Uncharacterized protein</fullName>
    </submittedName>
</protein>
<gene>
    <name evidence="1" type="ORF">ILEXP_LOCUS4037</name>
</gene>
<sequence length="158" mass="17795">MVAPGNKPEPESAYFDTLAFSGTPKNCVATIHYKCAEANEHADGRIGKHTTLPPCQPSIDQGPLWTRRTLEMTPMKANKFTRAARRERTNRINQLWQLRDEAVEVDVRITPWNTKYKFTSWMAFVSGFRTLPSCFLFVSSSLSISFWIGSSGTLCTGD</sequence>
<organism evidence="1 2">
    <name type="scientific">Ilex paraguariensis</name>
    <name type="common">yerba mate</name>
    <dbReference type="NCBI Taxonomy" id="185542"/>
    <lineage>
        <taxon>Eukaryota</taxon>
        <taxon>Viridiplantae</taxon>
        <taxon>Streptophyta</taxon>
        <taxon>Embryophyta</taxon>
        <taxon>Tracheophyta</taxon>
        <taxon>Spermatophyta</taxon>
        <taxon>Magnoliopsida</taxon>
        <taxon>eudicotyledons</taxon>
        <taxon>Gunneridae</taxon>
        <taxon>Pentapetalae</taxon>
        <taxon>asterids</taxon>
        <taxon>campanulids</taxon>
        <taxon>Aquifoliales</taxon>
        <taxon>Aquifoliaceae</taxon>
        <taxon>Ilex</taxon>
    </lineage>
</organism>
<dbReference type="EMBL" id="CAUOFW020000796">
    <property type="protein sequence ID" value="CAK9137017.1"/>
    <property type="molecule type" value="Genomic_DNA"/>
</dbReference>
<evidence type="ECO:0000313" key="1">
    <source>
        <dbReference type="EMBL" id="CAK9137017.1"/>
    </source>
</evidence>
<reference evidence="1 2" key="1">
    <citation type="submission" date="2024-02" db="EMBL/GenBank/DDBJ databases">
        <authorList>
            <person name="Vignale AGUSTIN F."/>
            <person name="Sosa J E."/>
            <person name="Modenutti C."/>
        </authorList>
    </citation>
    <scope>NUCLEOTIDE SEQUENCE [LARGE SCALE GENOMIC DNA]</scope>
</reference>
<proteinExistence type="predicted"/>
<dbReference type="Proteomes" id="UP001642360">
    <property type="component" value="Unassembled WGS sequence"/>
</dbReference>
<comment type="caution">
    <text evidence="1">The sequence shown here is derived from an EMBL/GenBank/DDBJ whole genome shotgun (WGS) entry which is preliminary data.</text>
</comment>
<accession>A0ABC8QX64</accession>